<keyword evidence="3" id="KW-0804">Transcription</keyword>
<dbReference type="Gene3D" id="1.20.5.170">
    <property type="match status" value="1"/>
</dbReference>
<evidence type="ECO:0000313" key="9">
    <source>
        <dbReference type="Proteomes" id="UP000510647"/>
    </source>
</evidence>
<sequence length="251" mass="28806">MLGVLDGQRGETKDDSSLHQPDFGSDDKVFQDPVYQESMREAFFMEFPTFNSSHGAVEDKEDSQVSPAVQNGYVSQDSLNSEQAEWDAKERKRAQNRAAQKAFRERREARLKELEEKLKQSEKNRKELSEEIKILKEQNLRQNSTCSNDGLCDNAWQTYTFPTPNEFYDELVAKEVHGEFKVIKERYVDEAGKEILPIAAAWEYLHSLLDHKDFDIQAVMQSLKGREVCHGHGAAYPKALIDQAVENSLTR</sequence>
<dbReference type="OrthoDB" id="4940293at2759"/>
<evidence type="ECO:0000256" key="3">
    <source>
        <dbReference type="ARBA" id="ARBA00023163"/>
    </source>
</evidence>
<evidence type="ECO:0000256" key="2">
    <source>
        <dbReference type="ARBA" id="ARBA00023015"/>
    </source>
</evidence>
<gene>
    <name evidence="8" type="ORF">HG537_0F02970</name>
</gene>
<dbReference type="GO" id="GO:0000976">
    <property type="term" value="F:transcription cis-regulatory region binding"/>
    <property type="evidence" value="ECO:0007669"/>
    <property type="project" value="InterPro"/>
</dbReference>
<feature type="region of interest" description="Disordered" evidence="6">
    <location>
        <begin position="52"/>
        <end position="104"/>
    </location>
</feature>
<keyword evidence="9" id="KW-1185">Reference proteome</keyword>
<evidence type="ECO:0000313" key="8">
    <source>
        <dbReference type="EMBL" id="QLQ81536.1"/>
    </source>
</evidence>
<dbReference type="InterPro" id="IPR004827">
    <property type="entry name" value="bZIP"/>
</dbReference>
<evidence type="ECO:0000256" key="5">
    <source>
        <dbReference type="SAM" id="Coils"/>
    </source>
</evidence>
<accession>A0A7H9HXH6</accession>
<dbReference type="GO" id="GO:0090575">
    <property type="term" value="C:RNA polymerase II transcription regulator complex"/>
    <property type="evidence" value="ECO:0007669"/>
    <property type="project" value="TreeGrafter"/>
</dbReference>
<dbReference type="PROSITE" id="PS00036">
    <property type="entry name" value="BZIP_BASIC"/>
    <property type="match status" value="1"/>
</dbReference>
<dbReference type="InterPro" id="IPR046347">
    <property type="entry name" value="bZIP_sf"/>
</dbReference>
<organism evidence="8 9">
    <name type="scientific">Torulaspora globosa</name>
    <dbReference type="NCBI Taxonomy" id="48254"/>
    <lineage>
        <taxon>Eukaryota</taxon>
        <taxon>Fungi</taxon>
        <taxon>Dikarya</taxon>
        <taxon>Ascomycota</taxon>
        <taxon>Saccharomycotina</taxon>
        <taxon>Saccharomycetes</taxon>
        <taxon>Saccharomycetales</taxon>
        <taxon>Saccharomycetaceae</taxon>
        <taxon>Torulaspora</taxon>
    </lineage>
</organism>
<evidence type="ECO:0000256" key="1">
    <source>
        <dbReference type="ARBA" id="ARBA00004123"/>
    </source>
</evidence>
<dbReference type="SMART" id="SM00338">
    <property type="entry name" value="BRLZ"/>
    <property type="match status" value="1"/>
</dbReference>
<dbReference type="PROSITE" id="PS50217">
    <property type="entry name" value="BZIP"/>
    <property type="match status" value="1"/>
</dbReference>
<name>A0A7H9HXH6_9SACH</name>
<protein>
    <recommendedName>
        <fullName evidence="7">BZIP domain-containing protein</fullName>
    </recommendedName>
</protein>
<evidence type="ECO:0000256" key="4">
    <source>
        <dbReference type="ARBA" id="ARBA00023242"/>
    </source>
</evidence>
<dbReference type="CDD" id="cd14688">
    <property type="entry name" value="bZIP_YAP"/>
    <property type="match status" value="1"/>
</dbReference>
<keyword evidence="5" id="KW-0175">Coiled coil</keyword>
<feature type="compositionally biased region" description="Basic and acidic residues" evidence="6">
    <location>
        <begin position="8"/>
        <end position="17"/>
    </location>
</feature>
<dbReference type="EMBL" id="CP059272">
    <property type="protein sequence ID" value="QLQ81536.1"/>
    <property type="molecule type" value="Genomic_DNA"/>
</dbReference>
<evidence type="ECO:0000256" key="6">
    <source>
        <dbReference type="SAM" id="MobiDB-lite"/>
    </source>
</evidence>
<dbReference type="AlphaFoldDB" id="A0A7H9HXH6"/>
<feature type="domain" description="BZIP" evidence="7">
    <location>
        <begin position="89"/>
        <end position="138"/>
    </location>
</feature>
<proteinExistence type="predicted"/>
<keyword evidence="4" id="KW-0539">Nucleus</keyword>
<feature type="coiled-coil region" evidence="5">
    <location>
        <begin position="104"/>
        <end position="145"/>
    </location>
</feature>
<comment type="subcellular location">
    <subcellularLocation>
        <location evidence="1">Nucleus</location>
    </subcellularLocation>
</comment>
<dbReference type="Proteomes" id="UP000510647">
    <property type="component" value="Chromosome 6"/>
</dbReference>
<dbReference type="SUPFAM" id="SSF57959">
    <property type="entry name" value="Leucine zipper domain"/>
    <property type="match status" value="1"/>
</dbReference>
<evidence type="ECO:0000259" key="7">
    <source>
        <dbReference type="PROSITE" id="PS50217"/>
    </source>
</evidence>
<dbReference type="PANTHER" id="PTHR40621">
    <property type="entry name" value="TRANSCRIPTION FACTOR KAPC-RELATED"/>
    <property type="match status" value="1"/>
</dbReference>
<dbReference type="InterPro" id="IPR050936">
    <property type="entry name" value="AP-1-like"/>
</dbReference>
<dbReference type="GO" id="GO:0001228">
    <property type="term" value="F:DNA-binding transcription activator activity, RNA polymerase II-specific"/>
    <property type="evidence" value="ECO:0007669"/>
    <property type="project" value="TreeGrafter"/>
</dbReference>
<reference evidence="8 9" key="1">
    <citation type="submission" date="2020-06" db="EMBL/GenBank/DDBJ databases">
        <title>The yeast mating-type switching endonuclease HO is a domesticated member of an unorthodox homing genetic element family.</title>
        <authorList>
            <person name="Coughlan A.Y."/>
            <person name="Lombardi L."/>
            <person name="Braun-Galleani S."/>
            <person name="Martos A.R."/>
            <person name="Galeote V."/>
            <person name="Bigey F."/>
            <person name="Dequin S."/>
            <person name="Byrne K.P."/>
            <person name="Wolfe K.H."/>
        </authorList>
    </citation>
    <scope>NUCLEOTIDE SEQUENCE [LARGE SCALE GENOMIC DNA]</scope>
    <source>
        <strain evidence="8 9">CBS2947</strain>
    </source>
</reference>
<feature type="region of interest" description="Disordered" evidence="6">
    <location>
        <begin position="1"/>
        <end position="29"/>
    </location>
</feature>
<feature type="compositionally biased region" description="Polar residues" evidence="6">
    <location>
        <begin position="64"/>
        <end position="83"/>
    </location>
</feature>
<dbReference type="PANTHER" id="PTHR40621:SF8">
    <property type="entry name" value="AP-1-LIKE TRANSCRIPTION FACTOR YAP3"/>
    <property type="match status" value="1"/>
</dbReference>
<keyword evidence="2" id="KW-0805">Transcription regulation</keyword>